<gene>
    <name evidence="1" type="ORF">K488DRAFT_78426</name>
</gene>
<name>A0ACB8QLD6_9AGAM</name>
<keyword evidence="2" id="KW-1185">Reference proteome</keyword>
<organism evidence="1 2">
    <name type="scientific">Vararia minispora EC-137</name>
    <dbReference type="NCBI Taxonomy" id="1314806"/>
    <lineage>
        <taxon>Eukaryota</taxon>
        <taxon>Fungi</taxon>
        <taxon>Dikarya</taxon>
        <taxon>Basidiomycota</taxon>
        <taxon>Agaricomycotina</taxon>
        <taxon>Agaricomycetes</taxon>
        <taxon>Russulales</taxon>
        <taxon>Lachnocladiaceae</taxon>
        <taxon>Vararia</taxon>
    </lineage>
</organism>
<reference evidence="1" key="1">
    <citation type="submission" date="2021-02" db="EMBL/GenBank/DDBJ databases">
        <authorList>
            <consortium name="DOE Joint Genome Institute"/>
            <person name="Ahrendt S."/>
            <person name="Looney B.P."/>
            <person name="Miyauchi S."/>
            <person name="Morin E."/>
            <person name="Drula E."/>
            <person name="Courty P.E."/>
            <person name="Chicoki N."/>
            <person name="Fauchery L."/>
            <person name="Kohler A."/>
            <person name="Kuo A."/>
            <person name="Labutti K."/>
            <person name="Pangilinan J."/>
            <person name="Lipzen A."/>
            <person name="Riley R."/>
            <person name="Andreopoulos W."/>
            <person name="He G."/>
            <person name="Johnson J."/>
            <person name="Barry K.W."/>
            <person name="Grigoriev I.V."/>
            <person name="Nagy L."/>
            <person name="Hibbett D."/>
            <person name="Henrissat B."/>
            <person name="Matheny P.B."/>
            <person name="Labbe J."/>
            <person name="Martin F."/>
        </authorList>
    </citation>
    <scope>NUCLEOTIDE SEQUENCE</scope>
    <source>
        <strain evidence="1">EC-137</strain>
    </source>
</reference>
<evidence type="ECO:0000313" key="2">
    <source>
        <dbReference type="Proteomes" id="UP000814128"/>
    </source>
</evidence>
<dbReference type="EMBL" id="MU273543">
    <property type="protein sequence ID" value="KAI0032528.1"/>
    <property type="molecule type" value="Genomic_DNA"/>
</dbReference>
<protein>
    <submittedName>
        <fullName evidence="1">Uracil-DNA glycosylase-like protein</fullName>
    </submittedName>
</protein>
<reference evidence="1" key="2">
    <citation type="journal article" date="2022" name="New Phytol.">
        <title>Evolutionary transition to the ectomycorrhizal habit in the genomes of a hyperdiverse lineage of mushroom-forming fungi.</title>
        <authorList>
            <person name="Looney B."/>
            <person name="Miyauchi S."/>
            <person name="Morin E."/>
            <person name="Drula E."/>
            <person name="Courty P.E."/>
            <person name="Kohler A."/>
            <person name="Kuo A."/>
            <person name="LaButti K."/>
            <person name="Pangilinan J."/>
            <person name="Lipzen A."/>
            <person name="Riley R."/>
            <person name="Andreopoulos W."/>
            <person name="He G."/>
            <person name="Johnson J."/>
            <person name="Nolan M."/>
            <person name="Tritt A."/>
            <person name="Barry K.W."/>
            <person name="Grigoriev I.V."/>
            <person name="Nagy L.G."/>
            <person name="Hibbett D."/>
            <person name="Henrissat B."/>
            <person name="Matheny P.B."/>
            <person name="Labbe J."/>
            <person name="Martin F.M."/>
        </authorList>
    </citation>
    <scope>NUCLEOTIDE SEQUENCE</scope>
    <source>
        <strain evidence="1">EC-137</strain>
    </source>
</reference>
<dbReference type="Proteomes" id="UP000814128">
    <property type="component" value="Unassembled WGS sequence"/>
</dbReference>
<comment type="caution">
    <text evidence="1">The sequence shown here is derived from an EMBL/GenBank/DDBJ whole genome shotgun (WGS) entry which is preliminary data.</text>
</comment>
<proteinExistence type="predicted"/>
<sequence>MDKGRRVVYYEDLTAVKTSDKKDENASIAMPDASGTATSVTVQTKGTAVAGPSATGIKRQRTLMDMFTAPALARPEEPEAKKLRVNGSTDSLSNSSSSSPATNLKPAAAGFGLQPLNSIPYSPSAFTASLTDDQKRLLRLEIETMGKSWLKLLKDEIKKPYFIALKEFLWKEGVRGPDDSDKALKVYPAPKNIYAWSNFTPLGKVKVVIIGQDPYHGPGQAHGLCFSVPQGVAVPPSLRNIYAEIKSEYPGFEPPKSGSLAAWAADGVLLLNTALTVRTGAAGSHQGKGWETFTDKVVNVVDRYGGANLGDRVGYGRGVVFMAWGSWAQKRVVKLDKKKHLVLQSAHPSPLSASKGFFGNGHFKAANDWLAQHYGDSAKVDWCNLTVRPPADV</sequence>
<accession>A0ACB8QLD6</accession>
<evidence type="ECO:0000313" key="1">
    <source>
        <dbReference type="EMBL" id="KAI0032528.1"/>
    </source>
</evidence>